<evidence type="ECO:0000256" key="7">
    <source>
        <dbReference type="ARBA" id="ARBA00023136"/>
    </source>
</evidence>
<keyword evidence="3" id="KW-0813">Transport</keyword>
<dbReference type="PANTHER" id="PTHR30294">
    <property type="entry name" value="MEMBRANE COMPONENT OF ABC TRANSPORTER YHHJ-RELATED"/>
    <property type="match status" value="1"/>
</dbReference>
<evidence type="ECO:0000256" key="6">
    <source>
        <dbReference type="ARBA" id="ARBA00022989"/>
    </source>
</evidence>
<keyword evidence="5 8" id="KW-0812">Transmembrane</keyword>
<dbReference type="RefSeq" id="WP_062422364.1">
    <property type="nucleotide sequence ID" value="NZ_BBYA01000010.1"/>
</dbReference>
<feature type="transmembrane region" description="Helical" evidence="8">
    <location>
        <begin position="278"/>
        <end position="298"/>
    </location>
</feature>
<dbReference type="Proteomes" id="UP000050430">
    <property type="component" value="Unassembled WGS sequence"/>
</dbReference>
<dbReference type="STRING" id="229920.ADM99_15160"/>
<reference evidence="10 11" key="1">
    <citation type="submission" date="2015-07" db="EMBL/GenBank/DDBJ databases">
        <title>Genome sequence of Leptolinea tardivitalis DSM 16556.</title>
        <authorList>
            <person name="Hemp J."/>
            <person name="Ward L.M."/>
            <person name="Pace L.A."/>
            <person name="Fischer W.W."/>
        </authorList>
    </citation>
    <scope>NUCLEOTIDE SEQUENCE [LARGE SCALE GENOMIC DNA]</scope>
    <source>
        <strain evidence="10 11">YMTK-2</strain>
    </source>
</reference>
<dbReference type="PANTHER" id="PTHR30294:SF29">
    <property type="entry name" value="MULTIDRUG ABC TRANSPORTER PERMEASE YBHS-RELATED"/>
    <property type="match status" value="1"/>
</dbReference>
<dbReference type="Pfam" id="PF12698">
    <property type="entry name" value="ABC2_membrane_3"/>
    <property type="match status" value="1"/>
</dbReference>
<keyword evidence="4" id="KW-1003">Cell membrane</keyword>
<feature type="transmembrane region" description="Helical" evidence="8">
    <location>
        <begin position="246"/>
        <end position="271"/>
    </location>
</feature>
<accession>A0A0P6WL25</accession>
<keyword evidence="11" id="KW-1185">Reference proteome</keyword>
<organism evidence="10 11">
    <name type="scientific">Leptolinea tardivitalis</name>
    <dbReference type="NCBI Taxonomy" id="229920"/>
    <lineage>
        <taxon>Bacteria</taxon>
        <taxon>Bacillati</taxon>
        <taxon>Chloroflexota</taxon>
        <taxon>Anaerolineae</taxon>
        <taxon>Anaerolineales</taxon>
        <taxon>Anaerolineaceae</taxon>
        <taxon>Leptolinea</taxon>
    </lineage>
</organism>
<feature type="transmembrane region" description="Helical" evidence="8">
    <location>
        <begin position="20"/>
        <end position="39"/>
    </location>
</feature>
<dbReference type="AlphaFoldDB" id="A0A0P6WL25"/>
<gene>
    <name evidence="10" type="ORF">ADM99_15160</name>
</gene>
<name>A0A0P6WL25_9CHLR</name>
<sequence length="368" mass="40410">MKILQVSRKYLLEIIREPQLLLLTILMPAAMMLVMAFGYGQNPRLVTYTVLVMDRSNGLASEDIQALKSSQYSDGRPMFNITMTIDPEKADAELRNKGAAVFVIFSQDSTGKLVRTVKGDASSMAFINASGYLEAVLNPVQEHREGLHPILQMKTDNLTLHIPQTDFDAFAPGVMIMAILLLIPQTAMLIGREIRTGTIKLLQMSPLTTAEWFTGISLAQLTAAAIQMVLMLAMAKLLGFHTQGSFWLAMLICLILSFGSIGLGLLTACLIHNDSEAVNTGSVFSMVQVFLSGAFFPFNSSTLLTISGHQMGIFDLIPATHGMMILRQSLVSGAGFSEIAFRTLCMTVLSLLFFVLGIIIFNRRFARR</sequence>
<evidence type="ECO:0000256" key="4">
    <source>
        <dbReference type="ARBA" id="ARBA00022475"/>
    </source>
</evidence>
<comment type="similarity">
    <text evidence="2">Belongs to the ABC-2 integral membrane protein family.</text>
</comment>
<evidence type="ECO:0000256" key="2">
    <source>
        <dbReference type="ARBA" id="ARBA00007783"/>
    </source>
</evidence>
<evidence type="ECO:0000256" key="5">
    <source>
        <dbReference type="ARBA" id="ARBA00022692"/>
    </source>
</evidence>
<comment type="caution">
    <text evidence="10">The sequence shown here is derived from an EMBL/GenBank/DDBJ whole genome shotgun (WGS) entry which is preliminary data.</text>
</comment>
<dbReference type="GO" id="GO:0005886">
    <property type="term" value="C:plasma membrane"/>
    <property type="evidence" value="ECO:0007669"/>
    <property type="project" value="UniProtKB-SubCell"/>
</dbReference>
<feature type="domain" description="ABC transmembrane type-2" evidence="9">
    <location>
        <begin position="130"/>
        <end position="364"/>
    </location>
</feature>
<dbReference type="InterPro" id="IPR051449">
    <property type="entry name" value="ABC-2_transporter_component"/>
</dbReference>
<dbReference type="GO" id="GO:0140359">
    <property type="term" value="F:ABC-type transporter activity"/>
    <property type="evidence" value="ECO:0007669"/>
    <property type="project" value="InterPro"/>
</dbReference>
<keyword evidence="6 8" id="KW-1133">Transmembrane helix</keyword>
<evidence type="ECO:0000256" key="8">
    <source>
        <dbReference type="SAM" id="Phobius"/>
    </source>
</evidence>
<dbReference type="InterPro" id="IPR013525">
    <property type="entry name" value="ABC2_TM"/>
</dbReference>
<keyword evidence="7 8" id="KW-0472">Membrane</keyword>
<dbReference type="EMBL" id="LGCK01000014">
    <property type="protein sequence ID" value="KPL70472.1"/>
    <property type="molecule type" value="Genomic_DNA"/>
</dbReference>
<feature type="transmembrane region" description="Helical" evidence="8">
    <location>
        <begin position="169"/>
        <end position="191"/>
    </location>
</feature>
<evidence type="ECO:0000259" key="9">
    <source>
        <dbReference type="PROSITE" id="PS51012"/>
    </source>
</evidence>
<proteinExistence type="inferred from homology"/>
<feature type="transmembrane region" description="Helical" evidence="8">
    <location>
        <begin position="339"/>
        <end position="361"/>
    </location>
</feature>
<evidence type="ECO:0000256" key="1">
    <source>
        <dbReference type="ARBA" id="ARBA00004651"/>
    </source>
</evidence>
<comment type="subcellular location">
    <subcellularLocation>
        <location evidence="1">Cell membrane</location>
        <topology evidence="1">Multi-pass membrane protein</topology>
    </subcellularLocation>
</comment>
<evidence type="ECO:0000313" key="11">
    <source>
        <dbReference type="Proteomes" id="UP000050430"/>
    </source>
</evidence>
<dbReference type="PROSITE" id="PS51012">
    <property type="entry name" value="ABC_TM2"/>
    <property type="match status" value="1"/>
</dbReference>
<evidence type="ECO:0000256" key="3">
    <source>
        <dbReference type="ARBA" id="ARBA00022448"/>
    </source>
</evidence>
<feature type="transmembrane region" description="Helical" evidence="8">
    <location>
        <begin position="212"/>
        <end position="234"/>
    </location>
</feature>
<dbReference type="InterPro" id="IPR047817">
    <property type="entry name" value="ABC2_TM_bact-type"/>
</dbReference>
<protein>
    <recommendedName>
        <fullName evidence="9">ABC transmembrane type-2 domain-containing protein</fullName>
    </recommendedName>
</protein>
<evidence type="ECO:0000313" key="10">
    <source>
        <dbReference type="EMBL" id="KPL70472.1"/>
    </source>
</evidence>